<protein>
    <submittedName>
        <fullName evidence="1">Uncharacterized protein</fullName>
    </submittedName>
</protein>
<comment type="caution">
    <text evidence="1">The sequence shown here is derived from an EMBL/GenBank/DDBJ whole genome shotgun (WGS) entry which is preliminary data.</text>
</comment>
<dbReference type="AlphaFoldDB" id="A0A0F8ZRF4"/>
<evidence type="ECO:0000313" key="1">
    <source>
        <dbReference type="EMBL" id="KKK62531.1"/>
    </source>
</evidence>
<reference evidence="1" key="1">
    <citation type="journal article" date="2015" name="Nature">
        <title>Complex archaea that bridge the gap between prokaryotes and eukaryotes.</title>
        <authorList>
            <person name="Spang A."/>
            <person name="Saw J.H."/>
            <person name="Jorgensen S.L."/>
            <person name="Zaremba-Niedzwiedzka K."/>
            <person name="Martijn J."/>
            <person name="Lind A.E."/>
            <person name="van Eijk R."/>
            <person name="Schleper C."/>
            <person name="Guy L."/>
            <person name="Ettema T.J."/>
        </authorList>
    </citation>
    <scope>NUCLEOTIDE SEQUENCE</scope>
</reference>
<organism evidence="1">
    <name type="scientific">marine sediment metagenome</name>
    <dbReference type="NCBI Taxonomy" id="412755"/>
    <lineage>
        <taxon>unclassified sequences</taxon>
        <taxon>metagenomes</taxon>
        <taxon>ecological metagenomes</taxon>
    </lineage>
</organism>
<accession>A0A0F8ZRF4</accession>
<sequence length="132" mass="14537">YFEEINPSGEILVHFQREAPRGRTHKSGYALHFSRVISLVGLEKKAVLIMHIDPTDFIEPMLHTGEGLGRTGEALLVNSDVKILANLKYALADGISAEPLIYKIKAKPAILAAQGKEGIISAKDYRNVDNQL</sequence>
<dbReference type="EMBL" id="LAZR01061949">
    <property type="protein sequence ID" value="KKK62531.1"/>
    <property type="molecule type" value="Genomic_DNA"/>
</dbReference>
<gene>
    <name evidence="1" type="ORF">LCGC14_3003390</name>
</gene>
<feature type="non-terminal residue" evidence="1">
    <location>
        <position position="1"/>
    </location>
</feature>
<name>A0A0F8ZRF4_9ZZZZ</name>
<proteinExistence type="predicted"/>